<name>A0A2P2N3X3_RHIMU</name>
<accession>A0A2P2N3X3</accession>
<sequence>MCCSSISVHECVLVD</sequence>
<dbReference type="EMBL" id="GGEC01056696">
    <property type="protein sequence ID" value="MBX37180.1"/>
    <property type="molecule type" value="Transcribed_RNA"/>
</dbReference>
<protein>
    <submittedName>
        <fullName evidence="1">Uncharacterized protein</fullName>
    </submittedName>
</protein>
<reference evidence="1" key="1">
    <citation type="submission" date="2018-02" db="EMBL/GenBank/DDBJ databases">
        <title>Rhizophora mucronata_Transcriptome.</title>
        <authorList>
            <person name="Meera S.P."/>
            <person name="Sreeshan A."/>
            <person name="Augustine A."/>
        </authorList>
    </citation>
    <scope>NUCLEOTIDE SEQUENCE</scope>
    <source>
        <tissue evidence="1">Leaf</tissue>
    </source>
</reference>
<organism evidence="1">
    <name type="scientific">Rhizophora mucronata</name>
    <name type="common">Asiatic mangrove</name>
    <dbReference type="NCBI Taxonomy" id="61149"/>
    <lineage>
        <taxon>Eukaryota</taxon>
        <taxon>Viridiplantae</taxon>
        <taxon>Streptophyta</taxon>
        <taxon>Embryophyta</taxon>
        <taxon>Tracheophyta</taxon>
        <taxon>Spermatophyta</taxon>
        <taxon>Magnoliopsida</taxon>
        <taxon>eudicotyledons</taxon>
        <taxon>Gunneridae</taxon>
        <taxon>Pentapetalae</taxon>
        <taxon>rosids</taxon>
        <taxon>fabids</taxon>
        <taxon>Malpighiales</taxon>
        <taxon>Rhizophoraceae</taxon>
        <taxon>Rhizophora</taxon>
    </lineage>
</organism>
<proteinExistence type="predicted"/>
<evidence type="ECO:0000313" key="1">
    <source>
        <dbReference type="EMBL" id="MBX37180.1"/>
    </source>
</evidence>